<evidence type="ECO:0000313" key="3">
    <source>
        <dbReference type="EMBL" id="KAG5167366.1"/>
    </source>
</evidence>
<keyword evidence="1" id="KW-0472">Membrane</keyword>
<keyword evidence="1" id="KW-1133">Transmembrane helix</keyword>
<accession>A0A8H7XTM6</accession>
<dbReference type="OrthoDB" id="3058904at2759"/>
<feature type="transmembrane region" description="Helical" evidence="1">
    <location>
        <begin position="217"/>
        <end position="238"/>
    </location>
</feature>
<comment type="caution">
    <text evidence="3">The sequence shown here is derived from an EMBL/GenBank/DDBJ whole genome shotgun (WGS) entry which is preliminary data.</text>
</comment>
<dbReference type="EMBL" id="JAFIQS010000007">
    <property type="protein sequence ID" value="KAG5167366.1"/>
    <property type="molecule type" value="Genomic_DNA"/>
</dbReference>
<keyword evidence="1" id="KW-0812">Transmembrane</keyword>
<evidence type="ECO:0000256" key="1">
    <source>
        <dbReference type="SAM" id="Phobius"/>
    </source>
</evidence>
<feature type="transmembrane region" description="Helical" evidence="1">
    <location>
        <begin position="154"/>
        <end position="176"/>
    </location>
</feature>
<gene>
    <name evidence="3" type="ORF">JR316_007715</name>
</gene>
<feature type="transmembrane region" description="Helical" evidence="1">
    <location>
        <begin position="183"/>
        <end position="205"/>
    </location>
</feature>
<sequence length="242" mass="24470">MFSRLSTLFVVACASLSIAMPVMDTVPGVAALNVVGGQTSNPANAISPLVGRQTEPDSFLGVASDLLGDRDSAQPTLPEIVISLTNEIKPICAKLEAAVAVAVKADINVDLIVSLLGDIVVLIEGAIVDIKVIVANPAGFVLSVAGTVITVNELAVLVAALLTLVLNVLFTVTVGVQGLAAGAVLIVVAKIGGLLAVVLGLAVQVVPNVCVLVAPQITAVVHIITSLKLDALVVVLGLPAKY</sequence>
<name>A0A8H7XTM6_PSICU</name>
<feature type="signal peptide" evidence="2">
    <location>
        <begin position="1"/>
        <end position="19"/>
    </location>
</feature>
<evidence type="ECO:0008006" key="4">
    <source>
        <dbReference type="Google" id="ProtNLM"/>
    </source>
</evidence>
<dbReference type="AlphaFoldDB" id="A0A8H7XTM6"/>
<evidence type="ECO:0000256" key="2">
    <source>
        <dbReference type="SAM" id="SignalP"/>
    </source>
</evidence>
<feature type="chain" id="PRO_5034166020" description="Transmembrane protein" evidence="2">
    <location>
        <begin position="20"/>
        <end position="242"/>
    </location>
</feature>
<protein>
    <recommendedName>
        <fullName evidence="4">Transmembrane protein</fullName>
    </recommendedName>
</protein>
<reference evidence="3" key="1">
    <citation type="submission" date="2021-02" db="EMBL/GenBank/DDBJ databases">
        <title>Psilocybe cubensis genome.</title>
        <authorList>
            <person name="Mckernan K.J."/>
            <person name="Crawford S."/>
            <person name="Trippe A."/>
            <person name="Kane L.T."/>
            <person name="Mclaughlin S."/>
        </authorList>
    </citation>
    <scope>NUCLEOTIDE SEQUENCE [LARGE SCALE GENOMIC DNA]</scope>
    <source>
        <strain evidence="3">MGC-MH-2018</strain>
    </source>
</reference>
<proteinExistence type="predicted"/>
<keyword evidence="2" id="KW-0732">Signal</keyword>
<organism evidence="3">
    <name type="scientific">Psilocybe cubensis</name>
    <name type="common">Psychedelic mushroom</name>
    <name type="synonym">Stropharia cubensis</name>
    <dbReference type="NCBI Taxonomy" id="181762"/>
    <lineage>
        <taxon>Eukaryota</taxon>
        <taxon>Fungi</taxon>
        <taxon>Dikarya</taxon>
        <taxon>Basidiomycota</taxon>
        <taxon>Agaricomycotina</taxon>
        <taxon>Agaricomycetes</taxon>
        <taxon>Agaricomycetidae</taxon>
        <taxon>Agaricales</taxon>
        <taxon>Agaricineae</taxon>
        <taxon>Strophariaceae</taxon>
        <taxon>Psilocybe</taxon>
    </lineage>
</organism>